<keyword evidence="2" id="KW-0378">Hydrolase</keyword>
<evidence type="ECO:0000259" key="1">
    <source>
        <dbReference type="PROSITE" id="PS50880"/>
    </source>
</evidence>
<organism evidence="2 3">
    <name type="scientific">Nitrosomonas ureae</name>
    <dbReference type="NCBI Taxonomy" id="44577"/>
    <lineage>
        <taxon>Bacteria</taxon>
        <taxon>Pseudomonadati</taxon>
        <taxon>Pseudomonadota</taxon>
        <taxon>Betaproteobacteria</taxon>
        <taxon>Nitrosomonadales</taxon>
        <taxon>Nitrosomonadaceae</taxon>
        <taxon>Nitrosomonas</taxon>
    </lineage>
</organism>
<dbReference type="InterPro" id="IPR051396">
    <property type="entry name" value="Bact_Antivir_Def_Nuclease"/>
</dbReference>
<dbReference type="Pfam" id="PF13175">
    <property type="entry name" value="AAA_15"/>
    <property type="match status" value="1"/>
</dbReference>
<dbReference type="PANTHER" id="PTHR43581">
    <property type="entry name" value="ATP/GTP PHOSPHATASE"/>
    <property type="match status" value="1"/>
</dbReference>
<accession>A0A285C1B9</accession>
<dbReference type="EMBL" id="LT907782">
    <property type="protein sequence ID" value="SNX61260.1"/>
    <property type="molecule type" value="Genomic_DNA"/>
</dbReference>
<sequence>MKITKIKIENFKSIKEIEFILKKYGNSHTVMLVGVNESGKSNILEAMSYLSTPNGEFDFNAIHNQKDETSDSIDIWFSLEFEQKQTYVDAVVEVTENGDLLDFELENIIKNVYLQKGESTFSEYFSFDIKKLAKKIFIKKTQKSLANTKGQIVTTDVFILSKTNDAEKSYVELTPEIFKKYFSSKIAEVISKHEPYVSLWRPSEKYLVSEVDLNSFKANINSNIPLKHIFYIAGFNCTDSIKSEINKISNTSLRRKLAGTLSERATIYIKKIWKHDILIDIEITENGSCIVSIRDGGKANEHNYHEMSVRSEGFKQFMSLILSLSIETRTSESKNNLILIDEPEAHLHPSGIRDLRNELLAIGENNYLFVSTHSPFLVDRKDKARNVIIRKNKSALTEKKELDQYTSIVDDEVLREAFGIEVYKDLLNPHSILVEGASDKEILKKAFTIKGVDNYSVTNGHGSNIDTLASKLNDTDISLLVILDDDENGKKFKENIIKIGGSYSTDNVVTLRDLVGGLIHGATIEDVLGVNFMENKVREIYNKTFTNEECGISLNTASPFMIQVRKYLYQNKKTNIVINRFLVELKTKVSDDFEPAKSSFAANFPLLDSLVDAIQTKLN</sequence>
<dbReference type="InterPro" id="IPR041685">
    <property type="entry name" value="AAA_GajA/Old/RecF-like"/>
</dbReference>
<dbReference type="RefSeq" id="WP_096294020.1">
    <property type="nucleotide sequence ID" value="NZ_LT907782.1"/>
</dbReference>
<dbReference type="CDD" id="cd00188">
    <property type="entry name" value="TOPRIM"/>
    <property type="match status" value="1"/>
</dbReference>
<evidence type="ECO:0000313" key="3">
    <source>
        <dbReference type="Proteomes" id="UP000242498"/>
    </source>
</evidence>
<evidence type="ECO:0000313" key="2">
    <source>
        <dbReference type="EMBL" id="SNX61260.1"/>
    </source>
</evidence>
<reference evidence="2 3" key="1">
    <citation type="submission" date="2017-08" db="EMBL/GenBank/DDBJ databases">
        <authorList>
            <person name="de Groot N.N."/>
        </authorList>
    </citation>
    <scope>NUCLEOTIDE SEQUENCE [LARGE SCALE GENOMIC DNA]</scope>
    <source>
        <strain evidence="2 3">Nm15</strain>
    </source>
</reference>
<keyword evidence="2" id="KW-0255">Endonuclease</keyword>
<dbReference type="Proteomes" id="UP000242498">
    <property type="component" value="Chromosome I"/>
</dbReference>
<dbReference type="Gene3D" id="3.40.1360.10">
    <property type="match status" value="1"/>
</dbReference>
<dbReference type="GO" id="GO:0004519">
    <property type="term" value="F:endonuclease activity"/>
    <property type="evidence" value="ECO:0007669"/>
    <property type="project" value="UniProtKB-KW"/>
</dbReference>
<dbReference type="OrthoDB" id="3322489at2"/>
<keyword evidence="2" id="KW-0540">Nuclease</keyword>
<dbReference type="InterPro" id="IPR027417">
    <property type="entry name" value="P-loop_NTPase"/>
</dbReference>
<dbReference type="SUPFAM" id="SSF52540">
    <property type="entry name" value="P-loop containing nucleoside triphosphate hydrolases"/>
    <property type="match status" value="1"/>
</dbReference>
<proteinExistence type="predicted"/>
<dbReference type="PANTHER" id="PTHR43581:SF4">
    <property type="entry name" value="ATP_GTP PHOSPHATASE"/>
    <property type="match status" value="1"/>
</dbReference>
<name>A0A285C1B9_9PROT</name>
<dbReference type="Gene3D" id="3.40.50.300">
    <property type="entry name" value="P-loop containing nucleotide triphosphate hydrolases"/>
    <property type="match status" value="1"/>
</dbReference>
<dbReference type="AlphaFoldDB" id="A0A285C1B9"/>
<dbReference type="PROSITE" id="PS50880">
    <property type="entry name" value="TOPRIM"/>
    <property type="match status" value="1"/>
</dbReference>
<feature type="domain" description="Toprim" evidence="1">
    <location>
        <begin position="429"/>
        <end position="519"/>
    </location>
</feature>
<dbReference type="InterPro" id="IPR006171">
    <property type="entry name" value="TOPRIM_dom"/>
</dbReference>
<gene>
    <name evidence="2" type="ORF">SAMN06296273_2713</name>
</gene>
<protein>
    <submittedName>
        <fullName evidence="2">Predicted ATP-dependent endonuclease of the OLD family, contains P-loop ATPase and TOPRIM domains</fullName>
    </submittedName>
</protein>